<organism evidence="8 9">
    <name type="scientific">Nitrincola lacisaponensis</name>
    <dbReference type="NCBI Taxonomy" id="267850"/>
    <lineage>
        <taxon>Bacteria</taxon>
        <taxon>Pseudomonadati</taxon>
        <taxon>Pseudomonadota</taxon>
        <taxon>Gammaproteobacteria</taxon>
        <taxon>Oceanospirillales</taxon>
        <taxon>Oceanospirillaceae</taxon>
        <taxon>Nitrincola</taxon>
    </lineage>
</organism>
<keyword evidence="5 7" id="KW-1133">Transmembrane helix</keyword>
<keyword evidence="4 7" id="KW-0812">Transmembrane</keyword>
<dbReference type="InterPro" id="IPR023679">
    <property type="entry name" value="UPF0761_bac"/>
</dbReference>
<feature type="transmembrane region" description="Helical" evidence="7">
    <location>
        <begin position="198"/>
        <end position="218"/>
    </location>
</feature>
<keyword evidence="8" id="KW-0378">Hydrolase</keyword>
<feature type="transmembrane region" description="Helical" evidence="7">
    <location>
        <begin position="49"/>
        <end position="71"/>
    </location>
</feature>
<dbReference type="HAMAP" id="MF_00672">
    <property type="entry name" value="UPF0761"/>
    <property type="match status" value="1"/>
</dbReference>
<sequence length="430" mass="47978">MFAGCVLYISGYTCPTKREDFVKIKSIRPTALLNFWQDLIRQFFRNQGILNASALTYTTLFAVVPLVTVSYTMLATIPTFQGAGDVIQQWVLENFVPATGEVVHQYLSDFTAQARRLTAVGVVFLVITSIMMMKNIEAALNRIWRVAEPRKGVSSFLLYWAVLSLGPLLIGLGLVVTSYIAALPVYTSATDFVGPGRVFSLLPILFSAVAFMLLYCAVPNCSVPLLNALLGGVFAALMFELSKRGFAFFVTQFPSYELIYGAFAAVPLFLAWIFISWIIILLGAELSRALTIYQVGRRTRRRAHLFVVLHLLRLLWQAQQQGQSLTATELLTCTPGLGQEDWDRYLPLLMQANLLSRTAEGSYLLSRDLQGVTLHDLAGWLPWPVPEVDLQGHAEPWEALLNERLSALSDAKKQLLDIQLSQLFTDQAKQ</sequence>
<evidence type="ECO:0000256" key="4">
    <source>
        <dbReference type="ARBA" id="ARBA00022692"/>
    </source>
</evidence>
<dbReference type="STRING" id="267850.ADINL_2950"/>
<evidence type="ECO:0000256" key="3">
    <source>
        <dbReference type="ARBA" id="ARBA00022519"/>
    </source>
</evidence>
<dbReference type="EMBL" id="JMSZ01000042">
    <property type="protein sequence ID" value="KDE38495.1"/>
    <property type="molecule type" value="Genomic_DNA"/>
</dbReference>
<evidence type="ECO:0000256" key="6">
    <source>
        <dbReference type="ARBA" id="ARBA00023136"/>
    </source>
</evidence>
<keyword evidence="6 7" id="KW-0472">Membrane</keyword>
<evidence type="ECO:0000256" key="1">
    <source>
        <dbReference type="ARBA" id="ARBA00004651"/>
    </source>
</evidence>
<evidence type="ECO:0000313" key="9">
    <source>
        <dbReference type="Proteomes" id="UP000027318"/>
    </source>
</evidence>
<keyword evidence="2 7" id="KW-1003">Cell membrane</keyword>
<keyword evidence="9" id="KW-1185">Reference proteome</keyword>
<dbReference type="PANTHER" id="PTHR30213">
    <property type="entry name" value="INNER MEMBRANE PROTEIN YHJD"/>
    <property type="match status" value="1"/>
</dbReference>
<feature type="transmembrane region" description="Helical" evidence="7">
    <location>
        <begin position="117"/>
        <end position="136"/>
    </location>
</feature>
<dbReference type="GO" id="GO:0005886">
    <property type="term" value="C:plasma membrane"/>
    <property type="evidence" value="ECO:0007669"/>
    <property type="project" value="UniProtKB-SubCell"/>
</dbReference>
<feature type="transmembrane region" description="Helical" evidence="7">
    <location>
        <begin position="157"/>
        <end position="186"/>
    </location>
</feature>
<name>A0A063Y017_9GAMM</name>
<evidence type="ECO:0000256" key="2">
    <source>
        <dbReference type="ARBA" id="ARBA00022475"/>
    </source>
</evidence>
<accession>A0A063Y017</accession>
<proteinExistence type="inferred from homology"/>
<feature type="transmembrane region" description="Helical" evidence="7">
    <location>
        <begin position="258"/>
        <end position="282"/>
    </location>
</feature>
<gene>
    <name evidence="8" type="ORF">ADINL_2950</name>
</gene>
<keyword evidence="3" id="KW-0997">Cell inner membrane</keyword>
<dbReference type="PANTHER" id="PTHR30213:SF0">
    <property type="entry name" value="UPF0761 MEMBRANE PROTEIN YIHY"/>
    <property type="match status" value="1"/>
</dbReference>
<dbReference type="Proteomes" id="UP000027318">
    <property type="component" value="Unassembled WGS sequence"/>
</dbReference>
<comment type="subcellular location">
    <subcellularLocation>
        <location evidence="1 7">Cell membrane</location>
        <topology evidence="1 7">Multi-pass membrane protein</topology>
    </subcellularLocation>
</comment>
<comment type="similarity">
    <text evidence="7">Belongs to the UPF0761 family.</text>
</comment>
<feature type="transmembrane region" description="Helical" evidence="7">
    <location>
        <begin position="225"/>
        <end position="246"/>
    </location>
</feature>
<dbReference type="PATRIC" id="fig|267850.7.peg.2901"/>
<evidence type="ECO:0000256" key="7">
    <source>
        <dbReference type="HAMAP-Rule" id="MF_00672"/>
    </source>
</evidence>
<dbReference type="GO" id="GO:0016787">
    <property type="term" value="F:hydrolase activity"/>
    <property type="evidence" value="ECO:0007669"/>
    <property type="project" value="UniProtKB-KW"/>
</dbReference>
<dbReference type="AlphaFoldDB" id="A0A063Y017"/>
<dbReference type="NCBIfam" id="TIGR00765">
    <property type="entry name" value="yihY_not_rbn"/>
    <property type="match status" value="1"/>
</dbReference>
<dbReference type="InterPro" id="IPR017039">
    <property type="entry name" value="Virul_fac_BrkB"/>
</dbReference>
<reference evidence="8 9" key="1">
    <citation type="journal article" date="2005" name="Int. J. Syst. Evol. Microbiol.">
        <title>Nitrincola lacisaponensis gen. nov., sp. nov., a novel alkaliphilic bacterium isolated from an alkaline, saline lake.</title>
        <authorList>
            <person name="Dimitriu P.A."/>
            <person name="Shukla S.K."/>
            <person name="Conradt J."/>
            <person name="Marquez M.C."/>
            <person name="Ventosa A."/>
            <person name="Maglia A."/>
            <person name="Peyton B.M."/>
            <person name="Pinkart H.C."/>
            <person name="Mormile M.R."/>
        </authorList>
    </citation>
    <scope>NUCLEOTIDE SEQUENCE [LARGE SCALE GENOMIC DNA]</scope>
    <source>
        <strain evidence="8 9">4CA</strain>
    </source>
</reference>
<protein>
    <recommendedName>
        <fullName evidence="7">UPF0761 membrane protein ADINL_2950</fullName>
    </recommendedName>
</protein>
<comment type="caution">
    <text evidence="8">The sequence shown here is derived from an EMBL/GenBank/DDBJ whole genome shotgun (WGS) entry which is preliminary data.</text>
</comment>
<evidence type="ECO:0000313" key="8">
    <source>
        <dbReference type="EMBL" id="KDE38495.1"/>
    </source>
</evidence>
<evidence type="ECO:0000256" key="5">
    <source>
        <dbReference type="ARBA" id="ARBA00022989"/>
    </source>
</evidence>
<dbReference type="Pfam" id="PF03631">
    <property type="entry name" value="Virul_fac_BrkB"/>
    <property type="match status" value="1"/>
</dbReference>